<gene>
    <name evidence="9" type="primary">cysQ</name>
    <name evidence="11" type="ordered locus">Sfum_1246</name>
</gene>
<dbReference type="GO" id="GO:0000287">
    <property type="term" value="F:magnesium ion binding"/>
    <property type="evidence" value="ECO:0007669"/>
    <property type="project" value="UniProtKB-UniRule"/>
</dbReference>
<feature type="binding site" evidence="10">
    <location>
        <position position="88"/>
    </location>
    <ligand>
        <name>Mg(2+)</name>
        <dbReference type="ChEBI" id="CHEBI:18420"/>
        <label>1</label>
        <note>catalytic</note>
    </ligand>
</feature>
<dbReference type="EMBL" id="CP000478">
    <property type="protein sequence ID" value="ABK16938.1"/>
    <property type="molecule type" value="Genomic_DNA"/>
</dbReference>
<feature type="binding site" evidence="10">
    <location>
        <position position="68"/>
    </location>
    <ligand>
        <name>Mg(2+)</name>
        <dbReference type="ChEBI" id="CHEBI:18420"/>
        <label>1</label>
        <note>catalytic</note>
    </ligand>
</feature>
<dbReference type="Gene3D" id="3.40.190.80">
    <property type="match status" value="1"/>
</dbReference>
<name>A0LHN6_SYNFM</name>
<evidence type="ECO:0000256" key="7">
    <source>
        <dbReference type="ARBA" id="ARBA00022842"/>
    </source>
</evidence>
<evidence type="ECO:0000256" key="4">
    <source>
        <dbReference type="ARBA" id="ARBA00022519"/>
    </source>
</evidence>
<feature type="binding site" evidence="9">
    <location>
        <position position="91"/>
    </location>
    <ligand>
        <name>Mg(2+)</name>
        <dbReference type="ChEBI" id="CHEBI:18420"/>
        <label>2</label>
    </ligand>
</feature>
<keyword evidence="6 9" id="KW-0378">Hydrolase</keyword>
<accession>A0LHN6</accession>
<keyword evidence="12" id="KW-1185">Reference proteome</keyword>
<organism evidence="11 12">
    <name type="scientific">Syntrophobacter fumaroxidans (strain DSM 10017 / MPOB)</name>
    <dbReference type="NCBI Taxonomy" id="335543"/>
    <lineage>
        <taxon>Bacteria</taxon>
        <taxon>Pseudomonadati</taxon>
        <taxon>Thermodesulfobacteriota</taxon>
        <taxon>Syntrophobacteria</taxon>
        <taxon>Syntrophobacterales</taxon>
        <taxon>Syntrophobacteraceae</taxon>
        <taxon>Syntrophobacter</taxon>
    </lineage>
</organism>
<feature type="binding site" evidence="9">
    <location>
        <position position="88"/>
    </location>
    <ligand>
        <name>Mg(2+)</name>
        <dbReference type="ChEBI" id="CHEBI:18420"/>
        <label>2</label>
    </ligand>
</feature>
<evidence type="ECO:0000256" key="8">
    <source>
        <dbReference type="ARBA" id="ARBA00023136"/>
    </source>
</evidence>
<evidence type="ECO:0000256" key="2">
    <source>
        <dbReference type="ARBA" id="ARBA00005289"/>
    </source>
</evidence>
<sequence length="273" mass="30136">MEVTLIDLDHLSELAVTAGEAILEIYGTEFSVESKEDKSPLTLADKRSHRIIVDALRSRYPDIPVLSEEGREVPYAVRREWSRFWLVDPLDGTKEFVKRNGEFTVNIALIDGVNPVVGVILVPVLKRLFLADVGRGCWEIVEGRRRPLRIPAVPDGTVRIVESRSHPSPGLEPILKLLPAHEIVSRGSALKFCSVAAGEADFYPRFGPTWEWDTAAGQAIVTAAGGTVIDFKGKPFVYNKENLVNGPFLAIPSLHWARATGILEAVSRFDSAK</sequence>
<dbReference type="PANTHER" id="PTHR43028">
    <property type="entry name" value="3'(2'),5'-BISPHOSPHATE NUCLEOTIDASE 1"/>
    <property type="match status" value="1"/>
</dbReference>
<dbReference type="GO" id="GO:0000103">
    <property type="term" value="P:sulfate assimilation"/>
    <property type="evidence" value="ECO:0007669"/>
    <property type="project" value="TreeGrafter"/>
</dbReference>
<comment type="cofactor">
    <cofactor evidence="9 10">
        <name>Mg(2+)</name>
        <dbReference type="ChEBI" id="CHEBI:18420"/>
    </cofactor>
</comment>
<dbReference type="HOGENOM" id="CLU_044118_3_0_7"/>
<dbReference type="InterPro" id="IPR050725">
    <property type="entry name" value="CysQ/Inositol_MonoPase"/>
</dbReference>
<evidence type="ECO:0000256" key="6">
    <source>
        <dbReference type="ARBA" id="ARBA00022801"/>
    </source>
</evidence>
<dbReference type="InParanoid" id="A0LHN6"/>
<feature type="binding site" evidence="9">
    <location>
        <position position="68"/>
    </location>
    <ligand>
        <name>Mg(2+)</name>
        <dbReference type="ChEBI" id="CHEBI:18420"/>
        <label>1</label>
    </ligand>
</feature>
<evidence type="ECO:0000256" key="3">
    <source>
        <dbReference type="ARBA" id="ARBA00022475"/>
    </source>
</evidence>
<keyword evidence="7 9" id="KW-0460">Magnesium</keyword>
<dbReference type="InterPro" id="IPR020583">
    <property type="entry name" value="Inositol_monoP_metal-BS"/>
</dbReference>
<evidence type="ECO:0000313" key="12">
    <source>
        <dbReference type="Proteomes" id="UP000001784"/>
    </source>
</evidence>
<evidence type="ECO:0000256" key="10">
    <source>
        <dbReference type="PIRSR" id="PIRSR600760-2"/>
    </source>
</evidence>
<dbReference type="GO" id="GO:0050427">
    <property type="term" value="P:3'-phosphoadenosine 5'-phosphosulfate metabolic process"/>
    <property type="evidence" value="ECO:0007669"/>
    <property type="project" value="TreeGrafter"/>
</dbReference>
<reference evidence="11 12" key="1">
    <citation type="submission" date="2006-10" db="EMBL/GenBank/DDBJ databases">
        <title>Complete sequence of Syntrophobacter fumaroxidans MPOB.</title>
        <authorList>
            <consortium name="US DOE Joint Genome Institute"/>
            <person name="Copeland A."/>
            <person name="Lucas S."/>
            <person name="Lapidus A."/>
            <person name="Barry K."/>
            <person name="Detter J.C."/>
            <person name="Glavina del Rio T."/>
            <person name="Hammon N."/>
            <person name="Israni S."/>
            <person name="Pitluck S."/>
            <person name="Goltsman E.G."/>
            <person name="Martinez M."/>
            <person name="Schmutz J."/>
            <person name="Larimer F."/>
            <person name="Land M."/>
            <person name="Hauser L."/>
            <person name="Kyrpides N."/>
            <person name="Kim E."/>
            <person name="Boone D.R."/>
            <person name="Brockman F."/>
            <person name="Culley D."/>
            <person name="Ferry J."/>
            <person name="Gunsalus R."/>
            <person name="McInerney M.J."/>
            <person name="Morrison M."/>
            <person name="Plugge C."/>
            <person name="Rohlin L."/>
            <person name="Scholten J."/>
            <person name="Sieber J."/>
            <person name="Stams A.J.M."/>
            <person name="Worm P."/>
            <person name="Henstra A.M."/>
            <person name="Richardson P."/>
        </authorList>
    </citation>
    <scope>NUCLEOTIDE SEQUENCE [LARGE SCALE GENOMIC DNA]</scope>
    <source>
        <strain evidence="12">DSM 10017 / MPOB</strain>
    </source>
</reference>
<dbReference type="Proteomes" id="UP000001784">
    <property type="component" value="Chromosome"/>
</dbReference>
<dbReference type="HAMAP" id="MF_02095">
    <property type="entry name" value="CysQ"/>
    <property type="match status" value="1"/>
</dbReference>
<dbReference type="GO" id="GO:0005886">
    <property type="term" value="C:plasma membrane"/>
    <property type="evidence" value="ECO:0007669"/>
    <property type="project" value="UniProtKB-SubCell"/>
</dbReference>
<protein>
    <recommendedName>
        <fullName evidence="9">3'(2'),5'-bisphosphate nucleotidase CysQ</fullName>
        <ecNumber evidence="9">3.1.3.7</ecNumber>
    </recommendedName>
    <alternativeName>
        <fullName evidence="9">3'(2'),5-bisphosphonucleoside 3'(2')-phosphohydrolase</fullName>
    </alternativeName>
    <alternativeName>
        <fullName evidence="9">3'-phosphoadenosine 5'-phosphate phosphatase</fullName>
        <shortName evidence="9">PAP phosphatase</shortName>
    </alternativeName>
</protein>
<evidence type="ECO:0000256" key="5">
    <source>
        <dbReference type="ARBA" id="ARBA00022723"/>
    </source>
</evidence>
<comment type="catalytic activity">
    <reaction evidence="1 9">
        <text>adenosine 3',5'-bisphosphate + H2O = AMP + phosphate</text>
        <dbReference type="Rhea" id="RHEA:10040"/>
        <dbReference type="ChEBI" id="CHEBI:15377"/>
        <dbReference type="ChEBI" id="CHEBI:43474"/>
        <dbReference type="ChEBI" id="CHEBI:58343"/>
        <dbReference type="ChEBI" id="CHEBI:456215"/>
        <dbReference type="EC" id="3.1.3.7"/>
    </reaction>
</comment>
<dbReference type="PANTHER" id="PTHR43028:SF5">
    <property type="entry name" value="3'(2'),5'-BISPHOSPHATE NUCLEOTIDASE 1"/>
    <property type="match status" value="1"/>
</dbReference>
<proteinExistence type="inferred from homology"/>
<feature type="binding site" evidence="9">
    <location>
        <position position="213"/>
    </location>
    <ligand>
        <name>Mg(2+)</name>
        <dbReference type="ChEBI" id="CHEBI:18420"/>
        <label>2</label>
    </ligand>
</feature>
<dbReference type="InterPro" id="IPR006240">
    <property type="entry name" value="CysQ"/>
</dbReference>
<evidence type="ECO:0000313" key="11">
    <source>
        <dbReference type="EMBL" id="ABK16938.1"/>
    </source>
</evidence>
<dbReference type="SUPFAM" id="SSF56655">
    <property type="entry name" value="Carbohydrate phosphatase"/>
    <property type="match status" value="1"/>
</dbReference>
<keyword evidence="3 9" id="KW-1003">Cell membrane</keyword>
<dbReference type="PRINTS" id="PR00377">
    <property type="entry name" value="IMPHPHTASES"/>
</dbReference>
<feature type="binding site" evidence="10">
    <location>
        <position position="91"/>
    </location>
    <ligand>
        <name>Mg(2+)</name>
        <dbReference type="ChEBI" id="CHEBI:18420"/>
        <label>1</label>
        <note>catalytic</note>
    </ligand>
</feature>
<dbReference type="STRING" id="335543.Sfum_1246"/>
<dbReference type="AlphaFoldDB" id="A0LHN6"/>
<feature type="binding site" evidence="9">
    <location>
        <position position="88"/>
    </location>
    <ligand>
        <name>Mg(2+)</name>
        <dbReference type="ChEBI" id="CHEBI:18420"/>
        <label>1</label>
    </ligand>
</feature>
<dbReference type="Pfam" id="PF00459">
    <property type="entry name" value="Inositol_P"/>
    <property type="match status" value="1"/>
</dbReference>
<dbReference type="GO" id="GO:0008441">
    <property type="term" value="F:3'(2'),5'-bisphosphate nucleotidase activity"/>
    <property type="evidence" value="ECO:0007669"/>
    <property type="project" value="UniProtKB-UniRule"/>
</dbReference>
<comment type="similarity">
    <text evidence="2 9">Belongs to the inositol monophosphatase superfamily. CysQ family.</text>
</comment>
<dbReference type="CDD" id="cd01638">
    <property type="entry name" value="CysQ"/>
    <property type="match status" value="1"/>
</dbReference>
<comment type="function">
    <text evidence="9">Converts adenosine-3',5'-bisphosphate (PAP) to AMP.</text>
</comment>
<dbReference type="Gene3D" id="3.30.540.10">
    <property type="entry name" value="Fructose-1,6-Bisphosphatase, subunit A, domain 1"/>
    <property type="match status" value="1"/>
</dbReference>
<dbReference type="NCBIfam" id="TIGR01331">
    <property type="entry name" value="bisphos_cysQ"/>
    <property type="match status" value="1"/>
</dbReference>
<dbReference type="InterPro" id="IPR000760">
    <property type="entry name" value="Inositol_monophosphatase-like"/>
</dbReference>
<feature type="binding site" evidence="9">
    <location>
        <position position="90"/>
    </location>
    <ligand>
        <name>Mg(2+)</name>
        <dbReference type="ChEBI" id="CHEBI:18420"/>
        <label>1</label>
    </ligand>
</feature>
<feature type="binding site" evidence="10">
    <location>
        <position position="90"/>
    </location>
    <ligand>
        <name>Mg(2+)</name>
        <dbReference type="ChEBI" id="CHEBI:18420"/>
        <label>2</label>
    </ligand>
</feature>
<dbReference type="KEGG" id="sfu:Sfum_1246"/>
<evidence type="ECO:0000256" key="1">
    <source>
        <dbReference type="ARBA" id="ARBA00001625"/>
    </source>
</evidence>
<dbReference type="InterPro" id="IPR020550">
    <property type="entry name" value="Inositol_monophosphatase_CS"/>
</dbReference>
<evidence type="ECO:0000256" key="9">
    <source>
        <dbReference type="HAMAP-Rule" id="MF_02095"/>
    </source>
</evidence>
<keyword evidence="4 9" id="KW-0997">Cell inner membrane</keyword>
<feature type="binding site" evidence="9">
    <location>
        <position position="68"/>
    </location>
    <ligand>
        <name>substrate</name>
    </ligand>
</feature>
<dbReference type="PROSITE" id="PS00630">
    <property type="entry name" value="IMP_2"/>
    <property type="match status" value="1"/>
</dbReference>
<dbReference type="EC" id="3.1.3.7" evidence="9"/>
<feature type="binding site" evidence="9">
    <location>
        <position position="213"/>
    </location>
    <ligand>
        <name>substrate</name>
    </ligand>
</feature>
<keyword evidence="5 9" id="KW-0479">Metal-binding</keyword>
<dbReference type="eggNOG" id="COG1218">
    <property type="taxonomic scope" value="Bacteria"/>
</dbReference>
<feature type="binding site" evidence="10">
    <location>
        <position position="213"/>
    </location>
    <ligand>
        <name>Mg(2+)</name>
        <dbReference type="ChEBI" id="CHEBI:18420"/>
        <label>1</label>
        <note>catalytic</note>
    </ligand>
</feature>
<feature type="binding site" evidence="9">
    <location>
        <begin position="90"/>
        <end position="93"/>
    </location>
    <ligand>
        <name>substrate</name>
    </ligand>
</feature>
<dbReference type="PROSITE" id="PS00629">
    <property type="entry name" value="IMP_1"/>
    <property type="match status" value="1"/>
</dbReference>
<dbReference type="GO" id="GO:0046854">
    <property type="term" value="P:phosphatidylinositol phosphate biosynthetic process"/>
    <property type="evidence" value="ECO:0007669"/>
    <property type="project" value="InterPro"/>
</dbReference>
<dbReference type="FunCoup" id="A0LHN6">
    <property type="interactions" value="169"/>
</dbReference>
<dbReference type="OrthoDB" id="9785695at2"/>
<comment type="subcellular location">
    <subcellularLocation>
        <location evidence="9">Cell inner membrane</location>
        <topology evidence="9">Peripheral membrane protein</topology>
        <orientation evidence="9">Cytoplasmic side</orientation>
    </subcellularLocation>
</comment>
<keyword evidence="8 9" id="KW-0472">Membrane</keyword>